<evidence type="ECO:0000256" key="5">
    <source>
        <dbReference type="ARBA" id="ARBA00023295"/>
    </source>
</evidence>
<dbReference type="EMBL" id="FTMS01000018">
    <property type="protein sequence ID" value="SIQ92223.1"/>
    <property type="molecule type" value="Genomic_DNA"/>
</dbReference>
<comment type="catalytic activity">
    <reaction evidence="1">
        <text>Hydrolysis of terminal non-reducing N-acetyl-D-hexosamine residues in N-acetyl-beta-D-hexosaminides.</text>
        <dbReference type="EC" id="3.2.1.52"/>
    </reaction>
</comment>
<dbReference type="SUPFAM" id="SSF51445">
    <property type="entry name" value="(Trans)glycosidases"/>
    <property type="match status" value="1"/>
</dbReference>
<evidence type="ECO:0000256" key="1">
    <source>
        <dbReference type="ARBA" id="ARBA00001231"/>
    </source>
</evidence>
<keyword evidence="5" id="KW-0326">Glycosidase</keyword>
<evidence type="ECO:0000313" key="8">
    <source>
        <dbReference type="Proteomes" id="UP000186400"/>
    </source>
</evidence>
<dbReference type="InterPro" id="IPR036962">
    <property type="entry name" value="Glyco_hydro_3_N_sf"/>
</dbReference>
<dbReference type="AlphaFoldDB" id="A0A1N6WQ38"/>
<name>A0A1N6WQ38_9SPIO</name>
<dbReference type="GO" id="GO:0005975">
    <property type="term" value="P:carbohydrate metabolic process"/>
    <property type="evidence" value="ECO:0007669"/>
    <property type="project" value="InterPro"/>
</dbReference>
<dbReference type="STRING" id="159291.SAMN05920897_11841"/>
<evidence type="ECO:0000259" key="6">
    <source>
        <dbReference type="Pfam" id="PF00933"/>
    </source>
</evidence>
<dbReference type="PANTHER" id="PTHR30480:SF13">
    <property type="entry name" value="BETA-HEXOSAMINIDASE"/>
    <property type="match status" value="1"/>
</dbReference>
<dbReference type="InterPro" id="IPR036881">
    <property type="entry name" value="Glyco_hydro_3_C_sf"/>
</dbReference>
<gene>
    <name evidence="7" type="ORF">SAMN05920897_11841</name>
</gene>
<dbReference type="OrthoDB" id="9805821at2"/>
<dbReference type="GO" id="GO:0009254">
    <property type="term" value="P:peptidoglycan turnover"/>
    <property type="evidence" value="ECO:0007669"/>
    <property type="project" value="TreeGrafter"/>
</dbReference>
<dbReference type="GO" id="GO:0004563">
    <property type="term" value="F:beta-N-acetylhexosaminidase activity"/>
    <property type="evidence" value="ECO:0007669"/>
    <property type="project" value="UniProtKB-EC"/>
</dbReference>
<dbReference type="InterPro" id="IPR017853">
    <property type="entry name" value="GH"/>
</dbReference>
<organism evidence="7 8">
    <name type="scientific">Alkalispirochaeta americana</name>
    <dbReference type="NCBI Taxonomy" id="159291"/>
    <lineage>
        <taxon>Bacteria</taxon>
        <taxon>Pseudomonadati</taxon>
        <taxon>Spirochaetota</taxon>
        <taxon>Spirochaetia</taxon>
        <taxon>Spirochaetales</taxon>
        <taxon>Spirochaetaceae</taxon>
        <taxon>Alkalispirochaeta</taxon>
    </lineage>
</organism>
<evidence type="ECO:0000256" key="4">
    <source>
        <dbReference type="ARBA" id="ARBA00022801"/>
    </source>
</evidence>
<evidence type="ECO:0000313" key="7">
    <source>
        <dbReference type="EMBL" id="SIQ92223.1"/>
    </source>
</evidence>
<proteinExistence type="inferred from homology"/>
<dbReference type="Pfam" id="PF00933">
    <property type="entry name" value="Glyco_hydro_3"/>
    <property type="match status" value="1"/>
</dbReference>
<dbReference type="Gene3D" id="3.40.50.1700">
    <property type="entry name" value="Glycoside hydrolase family 3 C-terminal domain"/>
    <property type="match status" value="1"/>
</dbReference>
<reference evidence="7 8" key="1">
    <citation type="submission" date="2017-01" db="EMBL/GenBank/DDBJ databases">
        <authorList>
            <person name="Mah S.A."/>
            <person name="Swanson W.J."/>
            <person name="Moy G.W."/>
            <person name="Vacquier V.D."/>
        </authorList>
    </citation>
    <scope>NUCLEOTIDE SEQUENCE [LARGE SCALE GENOMIC DNA]</scope>
    <source>
        <strain evidence="7 8">ASpG1</strain>
    </source>
</reference>
<dbReference type="InterPro" id="IPR001764">
    <property type="entry name" value="Glyco_hydro_3_N"/>
</dbReference>
<sequence length="598" mass="66620">MHRIPLTFPALVAALVLLVPLPAQSRHYTARNIEPQDQESATVPGGRFWNLPPEELQGLRWPASSEAIDHHVEHLLASMSDEERVAQILMLAWSGEEPSDEILRWITERNLGGVKIFGWNAENLVTLTRSLTTMQRKSIATENGIPLFTATDQEGGWVRHIKGGTLITPGNMAIGASGLPYDAMMSSRYIGQELRALGVNMNFAPTVDVYINPEAHVIGPRAFSHDPAQTGLLGTAFFRGQEQSGVIATAKHFPGHGNATGDSHGVLPVLNDSFQTLWDRDLLPFRMLIREGIPAILGGHLSFPEISGVETPASLSPYFNITLLRENLGFEGIVITDDMYMGGALVYAERQGWTFAELIKQAVLAGNDSVMLSRTPAFNGLIWRTLLEAYRTEPDFRRRVDESVRRTLRVKIAYLIPEWRVPLFPDASTVREFVRIPEAQTFFLDQAGRSITMIRDTALPHPRREGERVLLAGRGATFFAVGRQFFPGAGELRFRGSNFYSSLAEDRNRWAAEMDRYDTVIFLLSDPNTLEILQSARPKNAKVIVYSVLTPIYLGALPWVENAIAVYGWGRESFEAGFSVIQGHYQPRGSLPLLLNYP</sequence>
<keyword evidence="4" id="KW-0378">Hydrolase</keyword>
<evidence type="ECO:0000256" key="2">
    <source>
        <dbReference type="ARBA" id="ARBA00005336"/>
    </source>
</evidence>
<keyword evidence="8" id="KW-1185">Reference proteome</keyword>
<comment type="similarity">
    <text evidence="2">Belongs to the glycosyl hydrolase 3 family.</text>
</comment>
<dbReference type="PANTHER" id="PTHR30480">
    <property type="entry name" value="BETA-HEXOSAMINIDASE-RELATED"/>
    <property type="match status" value="1"/>
</dbReference>
<dbReference type="RefSeq" id="WP_083944011.1">
    <property type="nucleotide sequence ID" value="NZ_FTMS01000018.1"/>
</dbReference>
<evidence type="ECO:0000256" key="3">
    <source>
        <dbReference type="ARBA" id="ARBA00012663"/>
    </source>
</evidence>
<feature type="domain" description="Glycoside hydrolase family 3 N-terminal" evidence="6">
    <location>
        <begin position="82"/>
        <end position="410"/>
    </location>
</feature>
<dbReference type="Proteomes" id="UP000186400">
    <property type="component" value="Unassembled WGS sequence"/>
</dbReference>
<dbReference type="Gene3D" id="3.20.20.300">
    <property type="entry name" value="Glycoside hydrolase, family 3, N-terminal domain"/>
    <property type="match status" value="1"/>
</dbReference>
<protein>
    <recommendedName>
        <fullName evidence="3">beta-N-acetylhexosaminidase</fullName>
        <ecNumber evidence="3">3.2.1.52</ecNumber>
    </recommendedName>
</protein>
<dbReference type="InterPro" id="IPR050226">
    <property type="entry name" value="NagZ_Beta-hexosaminidase"/>
</dbReference>
<accession>A0A1N6WQ38</accession>
<dbReference type="EC" id="3.2.1.52" evidence="3"/>